<dbReference type="InterPro" id="IPR025382">
    <property type="entry name" value="Cap4-like_endonuclease_dom"/>
</dbReference>
<dbReference type="GO" id="GO:0004518">
    <property type="term" value="F:nuclease activity"/>
    <property type="evidence" value="ECO:0007669"/>
    <property type="project" value="InterPro"/>
</dbReference>
<dbReference type="Pfam" id="PF14130">
    <property type="entry name" value="Cap4_nuclease"/>
    <property type="match status" value="1"/>
</dbReference>
<feature type="region of interest" description="Disordered" evidence="1">
    <location>
        <begin position="1"/>
        <end position="22"/>
    </location>
</feature>
<gene>
    <name evidence="3" type="ORF">EI293_21010</name>
</gene>
<organism evidence="3 4">
    <name type="scientific">Hymenobacter perfusus</name>
    <dbReference type="NCBI Taxonomy" id="1236770"/>
    <lineage>
        <taxon>Bacteria</taxon>
        <taxon>Pseudomonadati</taxon>
        <taxon>Bacteroidota</taxon>
        <taxon>Cytophagia</taxon>
        <taxon>Cytophagales</taxon>
        <taxon>Hymenobacteraceae</taxon>
        <taxon>Hymenobacter</taxon>
    </lineage>
</organism>
<evidence type="ECO:0000313" key="3">
    <source>
        <dbReference type="EMBL" id="RSK38774.1"/>
    </source>
</evidence>
<evidence type="ECO:0000256" key="1">
    <source>
        <dbReference type="SAM" id="MobiDB-lite"/>
    </source>
</evidence>
<comment type="caution">
    <text evidence="3">The sequence shown here is derived from an EMBL/GenBank/DDBJ whole genome shotgun (WGS) entry which is preliminary data.</text>
</comment>
<keyword evidence="4" id="KW-1185">Reference proteome</keyword>
<sequence>MGKKLRPTSTPALPNPADVAAIGDPGDETQRNFRYQHAYGSILLIAAAIGLNPYEAIWCEHHEDLLAERPDSTYDAFQVKTRRPEIGDWTLTDEAMRHSLKRFVELDQKFGSNIHRFIIVSNAEFSSVGLDVTDLRRLKNSPRSFLKVLGGCRQPSEVPAPFAEVLAAMATEFGCDANALFAVLKRTELVKGPNRDHFDSEVAHIHLPKLTDCKLMPAAELNSVRDELIQKVYGASSLLIEDPRQHLPHVAGQANPRLLAKRVPVSVVADCVGQTSGMVFRYQTGDVTIAIGESGTQRDILRKKFVQGGLVDQLPLMERRTLDTEARLMALAHASPENFEDFLKQLEGVVQAECTEAQLVAQTSRVLPTAPYGPAMLVSVFQRLKAIAENTPRKVENEPYECLVGIAGLLTEQCTVWWSDKFNLHVA</sequence>
<dbReference type="EMBL" id="RWIU01000011">
    <property type="protein sequence ID" value="RSK38774.1"/>
    <property type="molecule type" value="Genomic_DNA"/>
</dbReference>
<dbReference type="OrthoDB" id="2512601at2"/>
<protein>
    <submittedName>
        <fullName evidence="3">DUF4297 domain-containing protein</fullName>
    </submittedName>
</protein>
<evidence type="ECO:0000259" key="2">
    <source>
        <dbReference type="Pfam" id="PF14130"/>
    </source>
</evidence>
<feature type="domain" description="CD-NTase associated protein 4-like DNA endonuclease" evidence="2">
    <location>
        <begin position="24"/>
        <end position="188"/>
    </location>
</feature>
<evidence type="ECO:0000313" key="4">
    <source>
        <dbReference type="Proteomes" id="UP000270291"/>
    </source>
</evidence>
<name>A0A3R9N4G2_9BACT</name>
<dbReference type="AlphaFoldDB" id="A0A3R9N4G2"/>
<dbReference type="RefSeq" id="WP_125440525.1">
    <property type="nucleotide sequence ID" value="NZ_RWIU01000011.1"/>
</dbReference>
<reference evidence="3 4" key="1">
    <citation type="submission" date="2018-12" db="EMBL/GenBank/DDBJ databases">
        <authorList>
            <person name="Feng G."/>
            <person name="Zhu H."/>
        </authorList>
    </citation>
    <scope>NUCLEOTIDE SEQUENCE [LARGE SCALE GENOMIC DNA]</scope>
    <source>
        <strain evidence="3 4">LMG 26000</strain>
    </source>
</reference>
<proteinExistence type="predicted"/>
<accession>A0A3R9N4G2</accession>
<dbReference type="Proteomes" id="UP000270291">
    <property type="component" value="Unassembled WGS sequence"/>
</dbReference>